<keyword evidence="1" id="KW-1133">Transmembrane helix</keyword>
<reference evidence="3" key="1">
    <citation type="submission" date="2022-08" db="EMBL/GenBank/DDBJ databases">
        <title>Microvirga terrae sp. nov., isolated from soil.</title>
        <authorList>
            <person name="Kim K.H."/>
            <person name="Seo Y.L."/>
            <person name="Kim J.M."/>
            <person name="Lee J.K."/>
            <person name="Han D.M."/>
            <person name="Jeon C.O."/>
        </authorList>
    </citation>
    <scope>NUCLEOTIDE SEQUENCE</scope>
    <source>
        <strain evidence="3">R24</strain>
    </source>
</reference>
<gene>
    <name evidence="3" type="ORF">HPT29_019710</name>
</gene>
<feature type="transmembrane region" description="Helical" evidence="1">
    <location>
        <begin position="44"/>
        <end position="61"/>
    </location>
</feature>
<evidence type="ECO:0000313" key="3">
    <source>
        <dbReference type="EMBL" id="UVF18693.1"/>
    </source>
</evidence>
<name>A0ABY5RN83_9HYPH</name>
<dbReference type="EMBL" id="CP102845">
    <property type="protein sequence ID" value="UVF18693.1"/>
    <property type="molecule type" value="Genomic_DNA"/>
</dbReference>
<keyword evidence="4" id="KW-1185">Reference proteome</keyword>
<sequence length="67" mass="7031">MNRIIAGLVTLFFSATAALAQASPPVEGAPANTPGAAEGTGSSWWLIVVVVVAIIAIWFVARRRNRP</sequence>
<keyword evidence="2" id="KW-0732">Signal</keyword>
<evidence type="ECO:0000313" key="4">
    <source>
        <dbReference type="Proteomes" id="UP001017257"/>
    </source>
</evidence>
<dbReference type="Proteomes" id="UP001017257">
    <property type="component" value="Chromosome"/>
</dbReference>
<dbReference type="RefSeq" id="WP_173948868.1">
    <property type="nucleotide sequence ID" value="NZ_CP102845.1"/>
</dbReference>
<evidence type="ECO:0000256" key="2">
    <source>
        <dbReference type="SAM" id="SignalP"/>
    </source>
</evidence>
<feature type="chain" id="PRO_5045150298" description="LPXTG cell wall anchor domain-containing protein" evidence="2">
    <location>
        <begin position="21"/>
        <end position="67"/>
    </location>
</feature>
<organism evidence="3 4">
    <name type="scientific">Microvirga terrae</name>
    <dbReference type="NCBI Taxonomy" id="2740529"/>
    <lineage>
        <taxon>Bacteria</taxon>
        <taxon>Pseudomonadati</taxon>
        <taxon>Pseudomonadota</taxon>
        <taxon>Alphaproteobacteria</taxon>
        <taxon>Hyphomicrobiales</taxon>
        <taxon>Methylobacteriaceae</taxon>
        <taxon>Microvirga</taxon>
    </lineage>
</organism>
<evidence type="ECO:0008006" key="5">
    <source>
        <dbReference type="Google" id="ProtNLM"/>
    </source>
</evidence>
<protein>
    <recommendedName>
        <fullName evidence="5">LPXTG cell wall anchor domain-containing protein</fullName>
    </recommendedName>
</protein>
<evidence type="ECO:0000256" key="1">
    <source>
        <dbReference type="SAM" id="Phobius"/>
    </source>
</evidence>
<feature type="signal peptide" evidence="2">
    <location>
        <begin position="1"/>
        <end position="20"/>
    </location>
</feature>
<keyword evidence="1" id="KW-0472">Membrane</keyword>
<proteinExistence type="predicted"/>
<keyword evidence="1" id="KW-0812">Transmembrane</keyword>
<accession>A0ABY5RN83</accession>